<feature type="region of interest" description="Disordered" evidence="1">
    <location>
        <begin position="197"/>
        <end position="226"/>
    </location>
</feature>
<proteinExistence type="predicted"/>
<organism evidence="2 3">
    <name type="scientific">Hibiscus sabdariffa</name>
    <name type="common">roselle</name>
    <dbReference type="NCBI Taxonomy" id="183260"/>
    <lineage>
        <taxon>Eukaryota</taxon>
        <taxon>Viridiplantae</taxon>
        <taxon>Streptophyta</taxon>
        <taxon>Embryophyta</taxon>
        <taxon>Tracheophyta</taxon>
        <taxon>Spermatophyta</taxon>
        <taxon>Magnoliopsida</taxon>
        <taxon>eudicotyledons</taxon>
        <taxon>Gunneridae</taxon>
        <taxon>Pentapetalae</taxon>
        <taxon>rosids</taxon>
        <taxon>malvids</taxon>
        <taxon>Malvales</taxon>
        <taxon>Malvaceae</taxon>
        <taxon>Malvoideae</taxon>
        <taxon>Hibiscus</taxon>
    </lineage>
</organism>
<evidence type="ECO:0000313" key="3">
    <source>
        <dbReference type="Proteomes" id="UP001472677"/>
    </source>
</evidence>
<feature type="region of interest" description="Disordered" evidence="1">
    <location>
        <begin position="1"/>
        <end position="60"/>
    </location>
</feature>
<dbReference type="EMBL" id="JBBPBM010000006">
    <property type="protein sequence ID" value="KAK8578763.1"/>
    <property type="molecule type" value="Genomic_DNA"/>
</dbReference>
<keyword evidence="3" id="KW-1185">Reference proteome</keyword>
<sequence length="271" mass="28364">MSVAVEWSDSSPPGGGVDGQLNGRPPDVADQVGTPRVLERSGSPVYPADMRNSKKPKGDVSALEVDMVACDMEAEDVVFPSGSESSMVVVAGQGTSATGVKSMGQLVEKDSTQASTAAIPRVASYERVVTSKSGNNGWFADEQSLNTEDVVVLDEDCLEVVKTAAYKSSYPDKRSKNGRGSGAMNNPIEVVSLDTSSTLGSGRLSDMNGDGKDYRSNGVPVRSKMEHREPGALVISDWVKTGSNEINGLVASEGGMAVIGIRDMEENDPGG</sequence>
<protein>
    <submittedName>
        <fullName evidence="2">Uncharacterized protein</fullName>
    </submittedName>
</protein>
<evidence type="ECO:0000313" key="2">
    <source>
        <dbReference type="EMBL" id="KAK8578763.1"/>
    </source>
</evidence>
<accession>A0ABR2FCV8</accession>
<dbReference type="Proteomes" id="UP001472677">
    <property type="component" value="Unassembled WGS sequence"/>
</dbReference>
<comment type="caution">
    <text evidence="2">The sequence shown here is derived from an EMBL/GenBank/DDBJ whole genome shotgun (WGS) entry which is preliminary data.</text>
</comment>
<gene>
    <name evidence="2" type="ORF">V6N12_069107</name>
</gene>
<reference evidence="2 3" key="1">
    <citation type="journal article" date="2024" name="G3 (Bethesda)">
        <title>Genome assembly of Hibiscus sabdariffa L. provides insights into metabolisms of medicinal natural products.</title>
        <authorList>
            <person name="Kim T."/>
        </authorList>
    </citation>
    <scope>NUCLEOTIDE SEQUENCE [LARGE SCALE GENOMIC DNA]</scope>
    <source>
        <strain evidence="2">TK-2024</strain>
        <tissue evidence="2">Old leaves</tissue>
    </source>
</reference>
<evidence type="ECO:0000256" key="1">
    <source>
        <dbReference type="SAM" id="MobiDB-lite"/>
    </source>
</evidence>
<name>A0ABR2FCV8_9ROSI</name>